<dbReference type="EMBL" id="BMAO01013777">
    <property type="protein sequence ID" value="GFQ90937.1"/>
    <property type="molecule type" value="Genomic_DNA"/>
</dbReference>
<comment type="caution">
    <text evidence="2">The sequence shown here is derived from an EMBL/GenBank/DDBJ whole genome shotgun (WGS) entry which is preliminary data.</text>
</comment>
<dbReference type="AlphaFoldDB" id="A0A8X6FWQ4"/>
<organism evidence="2 3">
    <name type="scientific">Trichonephila clavata</name>
    <name type="common">Joro spider</name>
    <name type="synonym">Nephila clavata</name>
    <dbReference type="NCBI Taxonomy" id="2740835"/>
    <lineage>
        <taxon>Eukaryota</taxon>
        <taxon>Metazoa</taxon>
        <taxon>Ecdysozoa</taxon>
        <taxon>Arthropoda</taxon>
        <taxon>Chelicerata</taxon>
        <taxon>Arachnida</taxon>
        <taxon>Araneae</taxon>
        <taxon>Araneomorphae</taxon>
        <taxon>Entelegynae</taxon>
        <taxon>Araneoidea</taxon>
        <taxon>Nephilidae</taxon>
        <taxon>Trichonephila</taxon>
    </lineage>
</organism>
<sequence>MTDTDDLFNLLSTPGSPLPSTPMASPPHEPSQDGVRHAVIPQDSRRRHFKPYRRSLMPIDFPEPCPSLFRYSRSGRVVSPKPWFHAHQWCRLVCLGSGRCE</sequence>
<protein>
    <submittedName>
        <fullName evidence="2">Uncharacterized protein</fullName>
    </submittedName>
</protein>
<dbReference type="Proteomes" id="UP000887116">
    <property type="component" value="Unassembled WGS sequence"/>
</dbReference>
<name>A0A8X6FWQ4_TRICU</name>
<evidence type="ECO:0000313" key="2">
    <source>
        <dbReference type="EMBL" id="GFQ90937.1"/>
    </source>
</evidence>
<proteinExistence type="predicted"/>
<evidence type="ECO:0000256" key="1">
    <source>
        <dbReference type="SAM" id="MobiDB-lite"/>
    </source>
</evidence>
<evidence type="ECO:0000313" key="3">
    <source>
        <dbReference type="Proteomes" id="UP000887116"/>
    </source>
</evidence>
<feature type="region of interest" description="Disordered" evidence="1">
    <location>
        <begin position="1"/>
        <end position="44"/>
    </location>
</feature>
<reference evidence="2" key="1">
    <citation type="submission" date="2020-07" db="EMBL/GenBank/DDBJ databases">
        <title>Multicomponent nature underlies the extraordinary mechanical properties of spider dragline silk.</title>
        <authorList>
            <person name="Kono N."/>
            <person name="Nakamura H."/>
            <person name="Mori M."/>
            <person name="Yoshida Y."/>
            <person name="Ohtoshi R."/>
            <person name="Malay A.D."/>
            <person name="Moran D.A.P."/>
            <person name="Tomita M."/>
            <person name="Numata K."/>
            <person name="Arakawa K."/>
        </authorList>
    </citation>
    <scope>NUCLEOTIDE SEQUENCE</scope>
</reference>
<accession>A0A8X6FWQ4</accession>
<gene>
    <name evidence="2" type="ORF">TNCT_124131</name>
</gene>
<feature type="compositionally biased region" description="Pro residues" evidence="1">
    <location>
        <begin position="16"/>
        <end position="29"/>
    </location>
</feature>
<keyword evidence="3" id="KW-1185">Reference proteome</keyword>